<evidence type="ECO:0000256" key="1">
    <source>
        <dbReference type="ARBA" id="ARBA00004906"/>
    </source>
</evidence>
<reference evidence="2" key="1">
    <citation type="submission" date="2018-01" db="EMBL/GenBank/DDBJ databases">
        <authorList>
            <person name="Mao J.F."/>
        </authorList>
    </citation>
    <scope>NUCLEOTIDE SEQUENCE</scope>
    <source>
        <strain evidence="2">Huo1</strain>
        <tissue evidence="2">Leaf</tissue>
    </source>
</reference>
<dbReference type="InterPro" id="IPR011333">
    <property type="entry name" value="SKP1/BTB/POZ_sf"/>
</dbReference>
<protein>
    <recommendedName>
        <fullName evidence="4">BTB domain-containing protein</fullName>
    </recommendedName>
</protein>
<organism evidence="2">
    <name type="scientific">Salvia splendens</name>
    <name type="common">Scarlet sage</name>
    <dbReference type="NCBI Taxonomy" id="180675"/>
    <lineage>
        <taxon>Eukaryota</taxon>
        <taxon>Viridiplantae</taxon>
        <taxon>Streptophyta</taxon>
        <taxon>Embryophyta</taxon>
        <taxon>Tracheophyta</taxon>
        <taxon>Spermatophyta</taxon>
        <taxon>Magnoliopsida</taxon>
        <taxon>eudicotyledons</taxon>
        <taxon>Gunneridae</taxon>
        <taxon>Pentapetalae</taxon>
        <taxon>asterids</taxon>
        <taxon>lamiids</taxon>
        <taxon>Lamiales</taxon>
        <taxon>Lamiaceae</taxon>
        <taxon>Nepetoideae</taxon>
        <taxon>Mentheae</taxon>
        <taxon>Salviinae</taxon>
        <taxon>Salvia</taxon>
        <taxon>Salvia subgen. Calosphace</taxon>
        <taxon>core Calosphace</taxon>
    </lineage>
</organism>
<comment type="pathway">
    <text evidence="1">Protein modification; protein ubiquitination.</text>
</comment>
<keyword evidence="3" id="KW-1185">Reference proteome</keyword>
<name>A0A8X8Z6T5_SALSN</name>
<dbReference type="Gene3D" id="2.60.210.10">
    <property type="entry name" value="Apoptosis, Tumor Necrosis Factor Receptor Associated Protein 2, Chain A"/>
    <property type="match status" value="1"/>
</dbReference>
<dbReference type="EMBL" id="PNBA02000018">
    <property type="protein sequence ID" value="KAG6393314.1"/>
    <property type="molecule type" value="Genomic_DNA"/>
</dbReference>
<evidence type="ECO:0000313" key="2">
    <source>
        <dbReference type="EMBL" id="KAG6393314.1"/>
    </source>
</evidence>
<evidence type="ECO:0000313" key="3">
    <source>
        <dbReference type="Proteomes" id="UP000298416"/>
    </source>
</evidence>
<evidence type="ECO:0008006" key="4">
    <source>
        <dbReference type="Google" id="ProtNLM"/>
    </source>
</evidence>
<dbReference type="AlphaFoldDB" id="A0A8X8Z6T5"/>
<accession>A0A8X8Z6T5</accession>
<sequence length="288" mass="33348">MVEEGKIVEKVSYIWRVQNYKEHRNVGYGVALESPTFDGPNGHSFKIKFYPAGATETDYINYSSSFAIETKQTAELLLSFHTVNPYPFPIVSLAAKTSSFRKRGLYRRVLTVQGGHTSPSINWQSHQMDSHIGIGYSLKIKATIGVFINTIRPPIHPFLFFRVDDQRFFAERSIIQKRCPPLLPKPSSDADIVISDVEPDLFDALLWFIYNKKLHSRDQERIMTSKWRDPNSYRMRIRRVAIRYELMGFTGDSGVYMEDLYRPFLKAWNIVQRITKVKSKVAKVMLNP</sequence>
<dbReference type="Gene3D" id="3.30.710.10">
    <property type="entry name" value="Potassium Channel Kv1.1, Chain A"/>
    <property type="match status" value="1"/>
</dbReference>
<dbReference type="SUPFAM" id="SSF49599">
    <property type="entry name" value="TRAF domain-like"/>
    <property type="match status" value="1"/>
</dbReference>
<proteinExistence type="predicted"/>
<reference evidence="2" key="2">
    <citation type="submission" date="2020-08" db="EMBL/GenBank/DDBJ databases">
        <title>Plant Genome Project.</title>
        <authorList>
            <person name="Zhang R.-G."/>
        </authorList>
    </citation>
    <scope>NUCLEOTIDE SEQUENCE</scope>
    <source>
        <strain evidence="2">Huo1</strain>
        <tissue evidence="2">Leaf</tissue>
    </source>
</reference>
<dbReference type="InterPro" id="IPR008974">
    <property type="entry name" value="TRAF-like"/>
</dbReference>
<dbReference type="Proteomes" id="UP000298416">
    <property type="component" value="Unassembled WGS sequence"/>
</dbReference>
<dbReference type="OrthoDB" id="878535at2759"/>
<gene>
    <name evidence="2" type="ORF">SASPL_147553</name>
</gene>
<dbReference type="SUPFAM" id="SSF54695">
    <property type="entry name" value="POZ domain"/>
    <property type="match status" value="1"/>
</dbReference>
<comment type="caution">
    <text evidence="2">The sequence shown here is derived from an EMBL/GenBank/DDBJ whole genome shotgun (WGS) entry which is preliminary data.</text>
</comment>